<dbReference type="PROSITE" id="PS50088">
    <property type="entry name" value="ANK_REPEAT"/>
    <property type="match status" value="3"/>
</dbReference>
<reference evidence="5 6" key="1">
    <citation type="submission" date="2019-10" db="EMBL/GenBank/DDBJ databases">
        <authorList>
            <person name="Palmer J.M."/>
        </authorList>
    </citation>
    <scope>NUCLEOTIDE SEQUENCE [LARGE SCALE GENOMIC DNA]</scope>
    <source>
        <strain evidence="5 6">TWF694</strain>
    </source>
</reference>
<proteinExistence type="predicted"/>
<feature type="domain" description="Nephrocystin 3-like N-terminal" evidence="4">
    <location>
        <begin position="2"/>
        <end position="129"/>
    </location>
</feature>
<name>A0AAV9XNF0_9PEZI</name>
<dbReference type="AlphaFoldDB" id="A0AAV9XNF0"/>
<feature type="repeat" description="ANK" evidence="2">
    <location>
        <begin position="497"/>
        <end position="529"/>
    </location>
</feature>
<evidence type="ECO:0000313" key="6">
    <source>
        <dbReference type="Proteomes" id="UP001365542"/>
    </source>
</evidence>
<dbReference type="Pfam" id="PF22939">
    <property type="entry name" value="WHD_GPIID"/>
    <property type="match status" value="1"/>
</dbReference>
<dbReference type="Pfam" id="PF24883">
    <property type="entry name" value="NPHP3_N"/>
    <property type="match status" value="1"/>
</dbReference>
<feature type="domain" description="GPI inositol-deacylase winged helix" evidence="3">
    <location>
        <begin position="242"/>
        <end position="322"/>
    </location>
</feature>
<keyword evidence="6" id="KW-1185">Reference proteome</keyword>
<dbReference type="Pfam" id="PF00023">
    <property type="entry name" value="Ank"/>
    <property type="match status" value="1"/>
</dbReference>
<evidence type="ECO:0000259" key="3">
    <source>
        <dbReference type="Pfam" id="PF22939"/>
    </source>
</evidence>
<evidence type="ECO:0008006" key="7">
    <source>
        <dbReference type="Google" id="ProtNLM"/>
    </source>
</evidence>
<dbReference type="InterPro" id="IPR002110">
    <property type="entry name" value="Ankyrin_rpt"/>
</dbReference>
<organism evidence="5 6">
    <name type="scientific">Orbilia ellipsospora</name>
    <dbReference type="NCBI Taxonomy" id="2528407"/>
    <lineage>
        <taxon>Eukaryota</taxon>
        <taxon>Fungi</taxon>
        <taxon>Dikarya</taxon>
        <taxon>Ascomycota</taxon>
        <taxon>Pezizomycotina</taxon>
        <taxon>Orbiliomycetes</taxon>
        <taxon>Orbiliales</taxon>
        <taxon>Orbiliaceae</taxon>
        <taxon>Orbilia</taxon>
    </lineage>
</organism>
<dbReference type="PANTHER" id="PTHR10039">
    <property type="entry name" value="AMELOGENIN"/>
    <property type="match status" value="1"/>
</dbReference>
<dbReference type="Gene3D" id="1.25.40.20">
    <property type="entry name" value="Ankyrin repeat-containing domain"/>
    <property type="match status" value="2"/>
</dbReference>
<dbReference type="SMART" id="SM00248">
    <property type="entry name" value="ANK"/>
    <property type="match status" value="5"/>
</dbReference>
<dbReference type="EMBL" id="JAVHJO010000001">
    <property type="protein sequence ID" value="KAK6543508.1"/>
    <property type="molecule type" value="Genomic_DNA"/>
</dbReference>
<dbReference type="InterPro" id="IPR027417">
    <property type="entry name" value="P-loop_NTPase"/>
</dbReference>
<evidence type="ECO:0000313" key="5">
    <source>
        <dbReference type="EMBL" id="KAK6543508.1"/>
    </source>
</evidence>
<keyword evidence="2" id="KW-0040">ANK repeat</keyword>
<evidence type="ECO:0000256" key="1">
    <source>
        <dbReference type="ARBA" id="ARBA00022737"/>
    </source>
</evidence>
<dbReference type="InterPro" id="IPR036770">
    <property type="entry name" value="Ankyrin_rpt-contain_sf"/>
</dbReference>
<sequence>MTSVVIDHLETQYLNNSKVGIAYIYFNYKRAEEQSIDKLLLNLLKQLSQRQDSVPSCVTELYMKHVRNRTRPSRREITSSLSAVAALYSRIFIVVDAIDECQSGDCRSTFLNELFQLRDLNANIFATSRPIFDIETDFKNANSIILEIKASDEDVKRYLEGKIDASGVTVLKRNRGAIITKISEVASGMFLLAHLLFESIRDERRFGVINRILENAAAGPAAYDYAYENAMIRIRDTNDGDSRNLALRIISWITCASRPLKTAELLHALAIEVEGPKDAENELDEANILEINDVVSLCTGLVKAGEETDVVRLVHYTTQEYFDRTWHQWFPDAHRDIAISCVTYMSYNTFKSGPCLGYYPLEKRRMSKPLYEYAVENWAHHTHIASKGSESSLEREPLVLKFLQNDNLRMSCVQVRLWREDLDGVWFYPERMPAIPFVVYEGLLSLVVPLLEMGADIEAQDWQGRTALIWAAENGYEATTKFLVDKGADTEVKDRYFDRAPLSWAAENGHEAVVRCLVESGSNMETMCRRGRTALLWAARNDQDAIVRLLVGMGADIKVKDKFGETALILAAQNGSEAAVRVLEELMSNLSLPQYY</sequence>
<keyword evidence="1" id="KW-0677">Repeat</keyword>
<dbReference type="PROSITE" id="PS50297">
    <property type="entry name" value="ANK_REP_REGION"/>
    <property type="match status" value="2"/>
</dbReference>
<feature type="repeat" description="ANK" evidence="2">
    <location>
        <begin position="463"/>
        <end position="495"/>
    </location>
</feature>
<dbReference type="Pfam" id="PF12796">
    <property type="entry name" value="Ank_2"/>
    <property type="match status" value="1"/>
</dbReference>
<accession>A0AAV9XNF0</accession>
<protein>
    <recommendedName>
        <fullName evidence="7">Ankyrin</fullName>
    </recommendedName>
</protein>
<dbReference type="InterPro" id="IPR056884">
    <property type="entry name" value="NPHP3-like_N"/>
</dbReference>
<dbReference type="PANTHER" id="PTHR10039:SF15">
    <property type="entry name" value="NACHT DOMAIN-CONTAINING PROTEIN"/>
    <property type="match status" value="1"/>
</dbReference>
<gene>
    <name evidence="5" type="ORF">TWF694_000254</name>
</gene>
<dbReference type="SUPFAM" id="SSF48403">
    <property type="entry name" value="Ankyrin repeat"/>
    <property type="match status" value="1"/>
</dbReference>
<evidence type="ECO:0000259" key="4">
    <source>
        <dbReference type="Pfam" id="PF24883"/>
    </source>
</evidence>
<feature type="repeat" description="ANK" evidence="2">
    <location>
        <begin position="530"/>
        <end position="562"/>
    </location>
</feature>
<evidence type="ECO:0000256" key="2">
    <source>
        <dbReference type="PROSITE-ProRule" id="PRU00023"/>
    </source>
</evidence>
<dbReference type="Proteomes" id="UP001365542">
    <property type="component" value="Unassembled WGS sequence"/>
</dbReference>
<dbReference type="InterPro" id="IPR054471">
    <property type="entry name" value="GPIID_WHD"/>
</dbReference>
<dbReference type="Gene3D" id="3.40.50.300">
    <property type="entry name" value="P-loop containing nucleotide triphosphate hydrolases"/>
    <property type="match status" value="1"/>
</dbReference>
<comment type="caution">
    <text evidence="5">The sequence shown here is derived from an EMBL/GenBank/DDBJ whole genome shotgun (WGS) entry which is preliminary data.</text>
</comment>